<dbReference type="InterPro" id="IPR027417">
    <property type="entry name" value="P-loop_NTPase"/>
</dbReference>
<evidence type="ECO:0000256" key="4">
    <source>
        <dbReference type="ARBA" id="ARBA00023212"/>
    </source>
</evidence>
<dbReference type="Proteomes" id="UP000018936">
    <property type="component" value="Unassembled WGS sequence"/>
</dbReference>
<dbReference type="Gene3D" id="3.40.850.10">
    <property type="entry name" value="Kinesin motor domain"/>
    <property type="match status" value="1"/>
</dbReference>
<evidence type="ECO:0000256" key="1">
    <source>
        <dbReference type="ARBA" id="ARBA00004245"/>
    </source>
</evidence>
<accession>V8N2Y3</accession>
<keyword evidence="3" id="KW-0067">ATP-binding</keyword>
<dbReference type="InterPro" id="IPR036961">
    <property type="entry name" value="Kinesin_motor_dom_sf"/>
</dbReference>
<dbReference type="Pfam" id="PF00225">
    <property type="entry name" value="Kinesin"/>
    <property type="match status" value="1"/>
</dbReference>
<keyword evidence="2" id="KW-0547">Nucleotide-binding</keyword>
<keyword evidence="4" id="KW-0206">Cytoskeleton</keyword>
<keyword evidence="8" id="KW-1185">Reference proteome</keyword>
<comment type="subcellular location">
    <subcellularLocation>
        <location evidence="1">Cytoplasm</location>
        <location evidence="1">Cytoskeleton</location>
    </subcellularLocation>
</comment>
<evidence type="ECO:0000259" key="6">
    <source>
        <dbReference type="PROSITE" id="PS50067"/>
    </source>
</evidence>
<comment type="caution">
    <text evidence="5">Lacks conserved residue(s) required for the propagation of feature annotation.</text>
</comment>
<comment type="similarity">
    <text evidence="5">Belongs to the TRAFAC class myosin-kinesin ATPase superfamily. Kinesin family.</text>
</comment>
<evidence type="ECO:0000256" key="3">
    <source>
        <dbReference type="ARBA" id="ARBA00022840"/>
    </source>
</evidence>
<feature type="non-terminal residue" evidence="7">
    <location>
        <position position="1"/>
    </location>
</feature>
<dbReference type="GO" id="GO:0005815">
    <property type="term" value="C:microtubule organizing center"/>
    <property type="evidence" value="ECO:0007669"/>
    <property type="project" value="TreeGrafter"/>
</dbReference>
<dbReference type="PANTHER" id="PTHR24115">
    <property type="entry name" value="KINESIN-RELATED"/>
    <property type="match status" value="1"/>
</dbReference>
<dbReference type="OrthoDB" id="3176171at2759"/>
<dbReference type="PANTHER" id="PTHR24115:SF578">
    <property type="entry name" value="KINESIN-LIKE PROTEIN KIFC1"/>
    <property type="match status" value="1"/>
</dbReference>
<feature type="non-terminal residue" evidence="7">
    <location>
        <position position="113"/>
    </location>
</feature>
<dbReference type="GO" id="GO:0005874">
    <property type="term" value="C:microtubule"/>
    <property type="evidence" value="ECO:0007669"/>
    <property type="project" value="TreeGrafter"/>
</dbReference>
<dbReference type="GO" id="GO:0003777">
    <property type="term" value="F:microtubule motor activity"/>
    <property type="evidence" value="ECO:0007669"/>
    <property type="project" value="InterPro"/>
</dbReference>
<evidence type="ECO:0000313" key="7">
    <source>
        <dbReference type="EMBL" id="ETE56008.1"/>
    </source>
</evidence>
<dbReference type="GO" id="GO:0007018">
    <property type="term" value="P:microtubule-based movement"/>
    <property type="evidence" value="ECO:0007669"/>
    <property type="project" value="InterPro"/>
</dbReference>
<dbReference type="GO" id="GO:0090307">
    <property type="term" value="P:mitotic spindle assembly"/>
    <property type="evidence" value="ECO:0007669"/>
    <property type="project" value="TreeGrafter"/>
</dbReference>
<name>V8N2Y3_OPHHA</name>
<dbReference type="InterPro" id="IPR001752">
    <property type="entry name" value="Kinesin_motor_dom"/>
</dbReference>
<evidence type="ECO:0000256" key="5">
    <source>
        <dbReference type="PROSITE-ProRule" id="PRU00283"/>
    </source>
</evidence>
<dbReference type="GO" id="GO:0005634">
    <property type="term" value="C:nucleus"/>
    <property type="evidence" value="ECO:0007669"/>
    <property type="project" value="TreeGrafter"/>
</dbReference>
<dbReference type="InterPro" id="IPR027640">
    <property type="entry name" value="Kinesin-like_fam"/>
</dbReference>
<proteinExistence type="inferred from homology"/>
<protein>
    <recommendedName>
        <fullName evidence="6">Kinesin motor domain-containing protein</fullName>
    </recommendedName>
</protein>
<reference evidence="7 8" key="1">
    <citation type="journal article" date="2013" name="Proc. Natl. Acad. Sci. U.S.A.">
        <title>The king cobra genome reveals dynamic gene evolution and adaptation in the snake venom system.</title>
        <authorList>
            <person name="Vonk F.J."/>
            <person name="Casewell N.R."/>
            <person name="Henkel C.V."/>
            <person name="Heimberg A.M."/>
            <person name="Jansen H.J."/>
            <person name="McCleary R.J."/>
            <person name="Kerkkamp H.M."/>
            <person name="Vos R.A."/>
            <person name="Guerreiro I."/>
            <person name="Calvete J.J."/>
            <person name="Wuster W."/>
            <person name="Woods A.E."/>
            <person name="Logan J.M."/>
            <person name="Harrison R.A."/>
            <person name="Castoe T.A."/>
            <person name="de Koning A.P."/>
            <person name="Pollock D.D."/>
            <person name="Yandell M."/>
            <person name="Calderon D."/>
            <person name="Renjifo C."/>
            <person name="Currier R.B."/>
            <person name="Salgado D."/>
            <person name="Pla D."/>
            <person name="Sanz L."/>
            <person name="Hyder A.S."/>
            <person name="Ribeiro J.M."/>
            <person name="Arntzen J.W."/>
            <person name="van den Thillart G.E."/>
            <person name="Boetzer M."/>
            <person name="Pirovano W."/>
            <person name="Dirks R.P."/>
            <person name="Spaink H.P."/>
            <person name="Duboule D."/>
            <person name="McGlinn E."/>
            <person name="Kini R.M."/>
            <person name="Richardson M.K."/>
        </authorList>
    </citation>
    <scope>NUCLEOTIDE SEQUENCE</scope>
    <source>
        <tissue evidence="7">Blood</tissue>
    </source>
</reference>
<evidence type="ECO:0000313" key="8">
    <source>
        <dbReference type="Proteomes" id="UP000018936"/>
    </source>
</evidence>
<comment type="caution">
    <text evidence="7">The sequence shown here is derived from an EMBL/GenBank/DDBJ whole genome shotgun (WGS) entry which is preliminary data.</text>
</comment>
<evidence type="ECO:0000256" key="2">
    <source>
        <dbReference type="ARBA" id="ARBA00022741"/>
    </source>
</evidence>
<keyword evidence="4" id="KW-0963">Cytoplasm</keyword>
<organism evidence="7 8">
    <name type="scientific">Ophiophagus hannah</name>
    <name type="common">King cobra</name>
    <name type="synonym">Naja hannah</name>
    <dbReference type="NCBI Taxonomy" id="8665"/>
    <lineage>
        <taxon>Eukaryota</taxon>
        <taxon>Metazoa</taxon>
        <taxon>Chordata</taxon>
        <taxon>Craniata</taxon>
        <taxon>Vertebrata</taxon>
        <taxon>Euteleostomi</taxon>
        <taxon>Lepidosauria</taxon>
        <taxon>Squamata</taxon>
        <taxon>Bifurcata</taxon>
        <taxon>Unidentata</taxon>
        <taxon>Episquamata</taxon>
        <taxon>Toxicofera</taxon>
        <taxon>Serpentes</taxon>
        <taxon>Colubroidea</taxon>
        <taxon>Elapidae</taxon>
        <taxon>Elapinae</taxon>
        <taxon>Ophiophagus</taxon>
    </lineage>
</organism>
<dbReference type="GO" id="GO:0005524">
    <property type="term" value="F:ATP binding"/>
    <property type="evidence" value="ECO:0007669"/>
    <property type="project" value="UniProtKB-KW"/>
</dbReference>
<dbReference type="PROSITE" id="PS50067">
    <property type="entry name" value="KINESIN_MOTOR_2"/>
    <property type="match status" value="1"/>
</dbReference>
<dbReference type="EMBL" id="AZIM01052263">
    <property type="protein sequence ID" value="ETE56008.1"/>
    <property type="molecule type" value="Genomic_DNA"/>
</dbReference>
<gene>
    <name evidence="7" type="ORF">L345_18283</name>
</gene>
<dbReference type="GO" id="GO:0005871">
    <property type="term" value="C:kinesin complex"/>
    <property type="evidence" value="ECO:0007669"/>
    <property type="project" value="TreeGrafter"/>
</dbReference>
<dbReference type="AlphaFoldDB" id="V8N2Y3"/>
<sequence length="113" mass="12915">MEGPDHPAPEAAGVIPRAVRRIFETSHEMEAKGWQNQEWTLGLLGLFSEPRPSPPTQYQFTANFLEIYNESLRDLLVLRPEQNGELEIRRVSQFTEELHVPNLSCVPVSSEEE</sequence>
<dbReference type="GO" id="GO:0072686">
    <property type="term" value="C:mitotic spindle"/>
    <property type="evidence" value="ECO:0007669"/>
    <property type="project" value="TreeGrafter"/>
</dbReference>
<feature type="domain" description="Kinesin motor" evidence="6">
    <location>
        <begin position="1"/>
        <end position="113"/>
    </location>
</feature>
<dbReference type="GO" id="GO:0016887">
    <property type="term" value="F:ATP hydrolysis activity"/>
    <property type="evidence" value="ECO:0007669"/>
    <property type="project" value="TreeGrafter"/>
</dbReference>
<dbReference type="GO" id="GO:0008017">
    <property type="term" value="F:microtubule binding"/>
    <property type="evidence" value="ECO:0007669"/>
    <property type="project" value="InterPro"/>
</dbReference>
<dbReference type="SUPFAM" id="SSF52540">
    <property type="entry name" value="P-loop containing nucleoside triphosphate hydrolases"/>
    <property type="match status" value="1"/>
</dbReference>